<feature type="transmembrane region" description="Helical" evidence="6">
    <location>
        <begin position="244"/>
        <end position="266"/>
    </location>
</feature>
<feature type="transmembrane region" description="Helical" evidence="6">
    <location>
        <begin position="46"/>
        <end position="72"/>
    </location>
</feature>
<proteinExistence type="predicted"/>
<feature type="transmembrane region" description="Helical" evidence="6">
    <location>
        <begin position="5"/>
        <end position="26"/>
    </location>
</feature>
<evidence type="ECO:0000259" key="7">
    <source>
        <dbReference type="Pfam" id="PF01895"/>
    </source>
</evidence>
<sequence length="545" mass="60543">MNEIILKVIGGLGIFLFGMHYLSNGMQNLAGNRLKKIISSLTDNRVIGVIIGILVTGLVQSSSITTVMVVGFVNAGLMTLKQSLGLILGANIGTTITGWILVLKVGKYGQLIAGIGALIFVFGKKEKTKNRGMVLLGLGFVFLGLEFMKEGFKPLGSDPNFISLFHKFQAHNLKGIILAASVGALMTSVVQSSSATLGITIGLASQGLITPVTGVALVLGENIGTTITAFLASIGASVNARRAALAHTIVNVIGVTWVISIFPFFYNIIQNITNHTTDPTTLLATAHTSFNVTNALLFTPFITYFAKLLEKLIPSTEDETKEIKYTHLDVRMLETPTIAISNINDEVENMGKDVIKMFELVKIIFEKNLDKTSNQVKEIFKLEDKLDIVQKEISSISSMLLGENFSNEISIEAKNVLTIVDEYESISDYLMSEIKLYLKLLDNNITLDKAEKVDLLKLHSELNNYFHFVNEIISTERTEENYLKSFKVKTKITTLFKEIRNTHLDEFRNTKKDLFYTIGYMDMLNTYRRIKNHIFQVTEILIKEN</sequence>
<dbReference type="SUPFAM" id="SSF109755">
    <property type="entry name" value="PhoU-like"/>
    <property type="match status" value="1"/>
</dbReference>
<organism evidence="8 9">
    <name type="scientific">Hypnocyclicus thermotrophus</name>
    <dbReference type="NCBI Taxonomy" id="1627895"/>
    <lineage>
        <taxon>Bacteria</taxon>
        <taxon>Fusobacteriati</taxon>
        <taxon>Fusobacteriota</taxon>
        <taxon>Fusobacteriia</taxon>
        <taxon>Fusobacteriales</taxon>
        <taxon>Fusobacteriaceae</taxon>
        <taxon>Hypnocyclicus</taxon>
    </lineage>
</organism>
<feature type="transmembrane region" description="Helical" evidence="6">
    <location>
        <begin position="176"/>
        <end position="202"/>
    </location>
</feature>
<dbReference type="GO" id="GO:0044341">
    <property type="term" value="P:sodium-dependent phosphate transport"/>
    <property type="evidence" value="ECO:0007669"/>
    <property type="project" value="InterPro"/>
</dbReference>
<gene>
    <name evidence="8" type="ORF">EV215_0519</name>
</gene>
<evidence type="ECO:0000256" key="4">
    <source>
        <dbReference type="ARBA" id="ARBA00022989"/>
    </source>
</evidence>
<dbReference type="InterPro" id="IPR026022">
    <property type="entry name" value="PhoU_dom"/>
</dbReference>
<protein>
    <submittedName>
        <fullName evidence="8">Phosphate:Na+ symporter</fullName>
    </submittedName>
</protein>
<evidence type="ECO:0000256" key="3">
    <source>
        <dbReference type="ARBA" id="ARBA00022692"/>
    </source>
</evidence>
<keyword evidence="2" id="KW-1003">Cell membrane</keyword>
<keyword evidence="9" id="KW-1185">Reference proteome</keyword>
<dbReference type="GO" id="GO:0005886">
    <property type="term" value="C:plasma membrane"/>
    <property type="evidence" value="ECO:0007669"/>
    <property type="project" value="UniProtKB-SubCell"/>
</dbReference>
<evidence type="ECO:0000256" key="6">
    <source>
        <dbReference type="SAM" id="Phobius"/>
    </source>
</evidence>
<dbReference type="RefSeq" id="WP_134112423.1">
    <property type="nucleotide sequence ID" value="NZ_SOBG01000002.1"/>
</dbReference>
<dbReference type="NCBIfam" id="TIGR00704">
    <property type="entry name" value="NaPi_cotrn_rel"/>
    <property type="match status" value="1"/>
</dbReference>
<keyword evidence="3 6" id="KW-0812">Transmembrane</keyword>
<dbReference type="GO" id="GO:0005436">
    <property type="term" value="F:sodium:phosphate symporter activity"/>
    <property type="evidence" value="ECO:0007669"/>
    <property type="project" value="InterPro"/>
</dbReference>
<evidence type="ECO:0000256" key="5">
    <source>
        <dbReference type="ARBA" id="ARBA00023136"/>
    </source>
</evidence>
<dbReference type="InterPro" id="IPR004633">
    <property type="entry name" value="NaPi_cotrn-rel/YqeW-like"/>
</dbReference>
<dbReference type="Gene3D" id="1.20.58.220">
    <property type="entry name" value="Phosphate transport system protein phou homolog 2, domain 2"/>
    <property type="match status" value="1"/>
</dbReference>
<dbReference type="NCBIfam" id="NF037997">
    <property type="entry name" value="Na_Pi_symport"/>
    <property type="match status" value="1"/>
</dbReference>
<dbReference type="PANTHER" id="PTHR10010:SF46">
    <property type="entry name" value="SODIUM-DEPENDENT PHOSPHATE TRANSPORT PROTEIN 2B"/>
    <property type="match status" value="1"/>
</dbReference>
<dbReference type="InterPro" id="IPR003841">
    <property type="entry name" value="Na/Pi_transpt"/>
</dbReference>
<comment type="subcellular location">
    <subcellularLocation>
        <location evidence="1">Cell membrane</location>
        <topology evidence="1">Multi-pass membrane protein</topology>
    </subcellularLocation>
</comment>
<keyword evidence="4 6" id="KW-1133">Transmembrane helix</keyword>
<feature type="transmembrane region" description="Helical" evidence="6">
    <location>
        <begin position="208"/>
        <end position="232"/>
    </location>
</feature>
<feature type="domain" description="PhoU" evidence="7">
    <location>
        <begin position="348"/>
        <end position="430"/>
    </location>
</feature>
<evidence type="ECO:0000313" key="9">
    <source>
        <dbReference type="Proteomes" id="UP000294678"/>
    </source>
</evidence>
<keyword evidence="5 6" id="KW-0472">Membrane</keyword>
<evidence type="ECO:0000256" key="2">
    <source>
        <dbReference type="ARBA" id="ARBA00022475"/>
    </source>
</evidence>
<dbReference type="Proteomes" id="UP000294678">
    <property type="component" value="Unassembled WGS sequence"/>
</dbReference>
<dbReference type="AlphaFoldDB" id="A0AA46DZJ8"/>
<dbReference type="Pfam" id="PF02690">
    <property type="entry name" value="Na_Pi_cotrans"/>
    <property type="match status" value="2"/>
</dbReference>
<reference evidence="8 9" key="1">
    <citation type="submission" date="2019-03" db="EMBL/GenBank/DDBJ databases">
        <title>Genomic Encyclopedia of Type Strains, Phase IV (KMG-IV): sequencing the most valuable type-strain genomes for metagenomic binning, comparative biology and taxonomic classification.</title>
        <authorList>
            <person name="Goeker M."/>
        </authorList>
    </citation>
    <scope>NUCLEOTIDE SEQUENCE [LARGE SCALE GENOMIC DNA]</scope>
    <source>
        <strain evidence="8 9">DSM 100055</strain>
    </source>
</reference>
<dbReference type="Pfam" id="PF01895">
    <property type="entry name" value="PhoU"/>
    <property type="match status" value="1"/>
</dbReference>
<dbReference type="InterPro" id="IPR038078">
    <property type="entry name" value="PhoU-like_sf"/>
</dbReference>
<comment type="caution">
    <text evidence="8">The sequence shown here is derived from an EMBL/GenBank/DDBJ whole genome shotgun (WGS) entry which is preliminary data.</text>
</comment>
<evidence type="ECO:0000256" key="1">
    <source>
        <dbReference type="ARBA" id="ARBA00004651"/>
    </source>
</evidence>
<name>A0AA46DZJ8_9FUSO</name>
<dbReference type="PANTHER" id="PTHR10010">
    <property type="entry name" value="SOLUTE CARRIER FAMILY 34 SODIUM PHOSPHATE , MEMBER 2-RELATED"/>
    <property type="match status" value="1"/>
</dbReference>
<dbReference type="EMBL" id="SOBG01000002">
    <property type="protein sequence ID" value="TDT71830.1"/>
    <property type="molecule type" value="Genomic_DNA"/>
</dbReference>
<feature type="transmembrane region" description="Helical" evidence="6">
    <location>
        <begin position="84"/>
        <end position="102"/>
    </location>
</feature>
<evidence type="ECO:0000313" key="8">
    <source>
        <dbReference type="EMBL" id="TDT71830.1"/>
    </source>
</evidence>
<accession>A0AA46DZJ8</accession>